<dbReference type="EMBL" id="MOXJ01000014">
    <property type="protein sequence ID" value="PDO10503.1"/>
    <property type="molecule type" value="Genomic_DNA"/>
</dbReference>
<gene>
    <name evidence="2" type="ORF">BLM47_07205</name>
</gene>
<proteinExistence type="predicted"/>
<comment type="caution">
    <text evidence="2">The sequence shown here is derived from an EMBL/GenBank/DDBJ whole genome shotgun (WGS) entry which is preliminary data.</text>
</comment>
<dbReference type="Pfam" id="PF24728">
    <property type="entry name" value="DUF7680"/>
    <property type="match status" value="1"/>
</dbReference>
<evidence type="ECO:0000313" key="2">
    <source>
        <dbReference type="EMBL" id="PDO10503.1"/>
    </source>
</evidence>
<organism evidence="2 3">
    <name type="scientific">Candidatus Reconcilbacillus cellulovorans</name>
    <dbReference type="NCBI Taxonomy" id="1906605"/>
    <lineage>
        <taxon>Bacteria</taxon>
        <taxon>Bacillati</taxon>
        <taxon>Bacillota</taxon>
        <taxon>Bacilli</taxon>
        <taxon>Bacillales</taxon>
        <taxon>Paenibacillaceae</taxon>
        <taxon>Candidatus Reconcilbacillus</taxon>
    </lineage>
</organism>
<sequence>MARTTSVNLDLEAEYRNRIAPQLHQAPWLLRVTEFRDKPSPVLVVKEKFFGEKNAIKERGLMYGESLRRCLPVIRRILSRICDIDGVPMGLEKFFPNGSIRFRGNLPLNREAGAKLALLFKLQERVSDLDRVELIALRVERFTAEEAAYWLALATYSQDEAVRRWATAGMRILLGGQPGDKAIEALLDKLRK</sequence>
<evidence type="ECO:0000259" key="1">
    <source>
        <dbReference type="Pfam" id="PF24728"/>
    </source>
</evidence>
<feature type="domain" description="DUF7680" evidence="1">
    <location>
        <begin position="28"/>
        <end position="176"/>
    </location>
</feature>
<name>A0A2A6E0I3_9BACL</name>
<protein>
    <recommendedName>
        <fullName evidence="1">DUF7680 domain-containing protein</fullName>
    </recommendedName>
</protein>
<dbReference type="InterPro" id="IPR056097">
    <property type="entry name" value="DUF7680"/>
</dbReference>
<evidence type="ECO:0000313" key="3">
    <source>
        <dbReference type="Proteomes" id="UP000243688"/>
    </source>
</evidence>
<dbReference type="AlphaFoldDB" id="A0A2A6E0I3"/>
<dbReference type="Proteomes" id="UP000243688">
    <property type="component" value="Unassembled WGS sequence"/>
</dbReference>
<reference evidence="2 3" key="1">
    <citation type="submission" date="2016-12" db="EMBL/GenBank/DDBJ databases">
        <title>Candidatus Reconcilibacillus cellulovorans genome.</title>
        <authorList>
            <person name="Kolinko S."/>
            <person name="Wu Y.-W."/>
            <person name="Tachea F."/>
            <person name="Denzel E."/>
            <person name="Hiras J."/>
            <person name="Baecker N."/>
            <person name="Chan L.J."/>
            <person name="Eichorst S.A."/>
            <person name="Frey D."/>
            <person name="Adams P.D."/>
            <person name="Pray T."/>
            <person name="Tanjore D."/>
            <person name="Petzold C.J."/>
            <person name="Gladden J.M."/>
            <person name="Simmons B.A."/>
            <person name="Singer S.W."/>
        </authorList>
    </citation>
    <scope>NUCLEOTIDE SEQUENCE [LARGE SCALE GENOMIC DNA]</scope>
    <source>
        <strain evidence="2">JTherm</strain>
    </source>
</reference>
<accession>A0A2A6E0I3</accession>